<gene>
    <name evidence="3" type="ORF">J0M35_09340</name>
</gene>
<comment type="caution">
    <text evidence="3">The sequence shown here is derived from an EMBL/GenBank/DDBJ whole genome shotgun (WGS) entry which is preliminary data.</text>
</comment>
<feature type="region of interest" description="Disordered" evidence="1">
    <location>
        <begin position="428"/>
        <end position="451"/>
    </location>
</feature>
<feature type="transmembrane region" description="Helical" evidence="2">
    <location>
        <begin position="370"/>
        <end position="389"/>
    </location>
</feature>
<evidence type="ECO:0008006" key="5">
    <source>
        <dbReference type="Google" id="ProtNLM"/>
    </source>
</evidence>
<reference evidence="3" key="1">
    <citation type="submission" date="2021-02" db="EMBL/GenBank/DDBJ databases">
        <title>Genome-Resolved Metagenomics of a Microbial Community Performing Photosynthetic Biological Nutrient Removal.</title>
        <authorList>
            <person name="Mcdaniel E.A."/>
        </authorList>
    </citation>
    <scope>NUCLEOTIDE SEQUENCE</scope>
    <source>
        <strain evidence="3">UWPOB_OBS1</strain>
    </source>
</reference>
<dbReference type="Proteomes" id="UP000664277">
    <property type="component" value="Unassembled WGS sequence"/>
</dbReference>
<feature type="transmembrane region" description="Helical" evidence="2">
    <location>
        <begin position="87"/>
        <end position="107"/>
    </location>
</feature>
<dbReference type="InterPro" id="IPR036259">
    <property type="entry name" value="MFS_trans_sf"/>
</dbReference>
<keyword evidence="2" id="KW-0472">Membrane</keyword>
<evidence type="ECO:0000313" key="3">
    <source>
        <dbReference type="EMBL" id="MBN8660553.1"/>
    </source>
</evidence>
<protein>
    <recommendedName>
        <fullName evidence="5">ADP,ATP carrier protein</fullName>
    </recommendedName>
</protein>
<feature type="transmembrane region" description="Helical" evidence="2">
    <location>
        <begin position="225"/>
        <end position="247"/>
    </location>
</feature>
<feature type="compositionally biased region" description="Basic and acidic residues" evidence="1">
    <location>
        <begin position="428"/>
        <end position="445"/>
    </location>
</feature>
<name>A0A8J7TN09_9BACT</name>
<organism evidence="3 4">
    <name type="scientific">Candidatus Obscuribacter phosphatis</name>
    <dbReference type="NCBI Taxonomy" id="1906157"/>
    <lineage>
        <taxon>Bacteria</taxon>
        <taxon>Bacillati</taxon>
        <taxon>Candidatus Melainabacteria</taxon>
        <taxon>Candidatus Obscuribacterales</taxon>
        <taxon>Candidatus Obscuribacteraceae</taxon>
        <taxon>Candidatus Obscuribacter</taxon>
    </lineage>
</organism>
<feature type="transmembrane region" description="Helical" evidence="2">
    <location>
        <begin position="62"/>
        <end position="80"/>
    </location>
</feature>
<proteinExistence type="predicted"/>
<keyword evidence="2" id="KW-0812">Transmembrane</keyword>
<feature type="transmembrane region" description="Helical" evidence="2">
    <location>
        <begin position="395"/>
        <end position="415"/>
    </location>
</feature>
<dbReference type="PANTHER" id="PTHR43596">
    <property type="entry name" value="ADP,ATP CARRIER PROTEIN"/>
    <property type="match status" value="1"/>
</dbReference>
<keyword evidence="2" id="KW-1133">Transmembrane helix</keyword>
<feature type="transmembrane region" description="Helical" evidence="2">
    <location>
        <begin position="149"/>
        <end position="172"/>
    </location>
</feature>
<dbReference type="SUPFAM" id="SSF103473">
    <property type="entry name" value="MFS general substrate transporter"/>
    <property type="match status" value="1"/>
</dbReference>
<evidence type="ECO:0000256" key="2">
    <source>
        <dbReference type="SAM" id="Phobius"/>
    </source>
</evidence>
<feature type="transmembrane region" description="Helical" evidence="2">
    <location>
        <begin position="25"/>
        <end position="42"/>
    </location>
</feature>
<feature type="transmembrane region" description="Helical" evidence="2">
    <location>
        <begin position="113"/>
        <end position="137"/>
    </location>
</feature>
<feature type="transmembrane region" description="Helical" evidence="2">
    <location>
        <begin position="178"/>
        <end position="198"/>
    </location>
</feature>
<sequence length="451" mass="50300">MAKNLGAKELLQGLFSVPKEERLRASLLFGWLFLFITTYYVLRPVRRGIVLDGLGNDNMCFVYMGTALVTGLTVYIYSRFAHLPRRVLIGTIYSVFFLNLLGFYFALPGGGSLMAGVFWVWLDVFSIMGVTLFWMYANDVYDSATARTLFGIISAGGGLGAVTGSSITVSLVKALGTYNMLLVAAALILSALALFLTLEKTSRATHMRRPTMEVKKADLSRWDEVFKAILASRFLLFLSLLVCFERITPDFIQYLYNDVLHNMASGVDAITQLDAGLERTRGLVEFVVELFLVSLILKKAGTRFCLSSSAATILSAVVLFALVGNPLFIVCAFHLDEGMRHAWFKSAKELTYTVTSRDVLYNIKPVIEMFFYRFARGFAGLAIYFTQVLHFGVKGVMALTALSSFVWLFAAFGLTREFERLEFERLEKDKNSDSVSESSKEKSKSTVETAV</sequence>
<accession>A0A8J7TN09</accession>
<dbReference type="AlphaFoldDB" id="A0A8J7TN09"/>
<dbReference type="PANTHER" id="PTHR43596:SF1">
    <property type="entry name" value="ADP,ATP CARRIER PROTEIN"/>
    <property type="match status" value="1"/>
</dbReference>
<dbReference type="EMBL" id="JAFLCK010000011">
    <property type="protein sequence ID" value="MBN8660553.1"/>
    <property type="molecule type" value="Genomic_DNA"/>
</dbReference>
<evidence type="ECO:0000256" key="1">
    <source>
        <dbReference type="SAM" id="MobiDB-lite"/>
    </source>
</evidence>
<evidence type="ECO:0000313" key="4">
    <source>
        <dbReference type="Proteomes" id="UP000664277"/>
    </source>
</evidence>
<feature type="transmembrane region" description="Helical" evidence="2">
    <location>
        <begin position="313"/>
        <end position="335"/>
    </location>
</feature>